<evidence type="ECO:0000313" key="2">
    <source>
        <dbReference type="EMBL" id="KAL2529327.1"/>
    </source>
</evidence>
<feature type="region of interest" description="Disordered" evidence="1">
    <location>
        <begin position="41"/>
        <end position="69"/>
    </location>
</feature>
<gene>
    <name evidence="2" type="ORF">Fot_21928</name>
</gene>
<keyword evidence="3" id="KW-1185">Reference proteome</keyword>
<reference evidence="3" key="1">
    <citation type="submission" date="2024-07" db="EMBL/GenBank/DDBJ databases">
        <title>Two chromosome-level genome assemblies of Korean endemic species Abeliophyllum distichum and Forsythia ovata (Oleaceae).</title>
        <authorList>
            <person name="Jang H."/>
        </authorList>
    </citation>
    <scope>NUCLEOTIDE SEQUENCE [LARGE SCALE GENOMIC DNA]</scope>
</reference>
<feature type="compositionally biased region" description="Polar residues" evidence="1">
    <location>
        <begin position="46"/>
        <end position="69"/>
    </location>
</feature>
<accession>A0ABD1UWJ7</accession>
<protein>
    <submittedName>
        <fullName evidence="2">Uncharacterized protein</fullName>
    </submittedName>
</protein>
<evidence type="ECO:0000256" key="1">
    <source>
        <dbReference type="SAM" id="MobiDB-lite"/>
    </source>
</evidence>
<organism evidence="2 3">
    <name type="scientific">Forsythia ovata</name>
    <dbReference type="NCBI Taxonomy" id="205694"/>
    <lineage>
        <taxon>Eukaryota</taxon>
        <taxon>Viridiplantae</taxon>
        <taxon>Streptophyta</taxon>
        <taxon>Embryophyta</taxon>
        <taxon>Tracheophyta</taxon>
        <taxon>Spermatophyta</taxon>
        <taxon>Magnoliopsida</taxon>
        <taxon>eudicotyledons</taxon>
        <taxon>Gunneridae</taxon>
        <taxon>Pentapetalae</taxon>
        <taxon>asterids</taxon>
        <taxon>lamiids</taxon>
        <taxon>Lamiales</taxon>
        <taxon>Oleaceae</taxon>
        <taxon>Forsythieae</taxon>
        <taxon>Forsythia</taxon>
    </lineage>
</organism>
<proteinExistence type="predicted"/>
<dbReference type="Proteomes" id="UP001604277">
    <property type="component" value="Unassembled WGS sequence"/>
</dbReference>
<evidence type="ECO:0000313" key="3">
    <source>
        <dbReference type="Proteomes" id="UP001604277"/>
    </source>
</evidence>
<name>A0ABD1UWJ7_9LAMI</name>
<comment type="caution">
    <text evidence="2">The sequence shown here is derived from an EMBL/GenBank/DDBJ whole genome shotgun (WGS) entry which is preliminary data.</text>
</comment>
<dbReference type="AlphaFoldDB" id="A0ABD1UWJ7"/>
<sequence>MASQQDTEARNSNEQFVMVQHFILLQDQMSAITTMLQRATVPPPATENQPPETTHLPETTSSNNLTIPSNLDNLLSQKINEAIAHMKNRGRPISIKKFHLRRN</sequence>
<dbReference type="EMBL" id="JBFOLJ010000006">
    <property type="protein sequence ID" value="KAL2529327.1"/>
    <property type="molecule type" value="Genomic_DNA"/>
</dbReference>